<reference evidence="2 3" key="1">
    <citation type="submission" date="2024-10" db="EMBL/GenBank/DDBJ databases">
        <title>The Natural Products Discovery Center: Release of the First 8490 Sequenced Strains for Exploring Actinobacteria Biosynthetic Diversity.</title>
        <authorList>
            <person name="Kalkreuter E."/>
            <person name="Kautsar S.A."/>
            <person name="Yang D."/>
            <person name="Bader C.D."/>
            <person name="Teijaro C.N."/>
            <person name="Fluegel L."/>
            <person name="Davis C.M."/>
            <person name="Simpson J.R."/>
            <person name="Lauterbach L."/>
            <person name="Steele A.D."/>
            <person name="Gui C."/>
            <person name="Meng S."/>
            <person name="Li G."/>
            <person name="Viehrig K."/>
            <person name="Ye F."/>
            <person name="Su P."/>
            <person name="Kiefer A.F."/>
            <person name="Nichols A."/>
            <person name="Cepeda A.J."/>
            <person name="Yan W."/>
            <person name="Fan B."/>
            <person name="Jiang Y."/>
            <person name="Adhikari A."/>
            <person name="Zheng C.-J."/>
            <person name="Schuster L."/>
            <person name="Cowan T.M."/>
            <person name="Smanski M.J."/>
            <person name="Chevrette M.G."/>
            <person name="De Carvalho L.P.S."/>
            <person name="Shen B."/>
        </authorList>
    </citation>
    <scope>NUCLEOTIDE SEQUENCE [LARGE SCALE GENOMIC DNA]</scope>
    <source>
        <strain evidence="2 3">NPDC093086</strain>
    </source>
</reference>
<protein>
    <recommendedName>
        <fullName evidence="4">RNA polymerase subunit sigma-70</fullName>
    </recommendedName>
</protein>
<evidence type="ECO:0000313" key="2">
    <source>
        <dbReference type="EMBL" id="MFJ6041555.1"/>
    </source>
</evidence>
<evidence type="ECO:0000313" key="3">
    <source>
        <dbReference type="Proteomes" id="UP001617907"/>
    </source>
</evidence>
<evidence type="ECO:0000256" key="1">
    <source>
        <dbReference type="SAM" id="MobiDB-lite"/>
    </source>
</evidence>
<accession>A0ABW8HLD7</accession>
<keyword evidence="3" id="KW-1185">Reference proteome</keyword>
<name>A0ABW8HLD7_9ACTN</name>
<feature type="region of interest" description="Disordered" evidence="1">
    <location>
        <begin position="122"/>
        <end position="142"/>
    </location>
</feature>
<dbReference type="Proteomes" id="UP001617907">
    <property type="component" value="Unassembled WGS sequence"/>
</dbReference>
<gene>
    <name evidence="2" type="ORF">ACIQFM_35585</name>
</gene>
<dbReference type="EMBL" id="JBIVPC010000032">
    <property type="protein sequence ID" value="MFJ6041555.1"/>
    <property type="molecule type" value="Genomic_DNA"/>
</dbReference>
<proteinExistence type="predicted"/>
<dbReference type="RefSeq" id="WP_350892340.1">
    <property type="nucleotide sequence ID" value="NZ_JBEOTR010000041.1"/>
</dbReference>
<comment type="caution">
    <text evidence="2">The sequence shown here is derived from an EMBL/GenBank/DDBJ whole genome shotgun (WGS) entry which is preliminary data.</text>
</comment>
<sequence length="211" mass="23328">MELSQLVEHADRGIPVRPEVAPGDLLRRALGLQDRANRIVEAAVVAERERGTTWDRIGEAAGVTRQSAHERWQDSARSWAAIGRCTIPLNNPRSSLEYASMIDGFYAARHPDEPRAVSQGLDANRFPGSREDEQSLRTPAVAENRDQTAAIRDQRARVYEQLAACEPTLSEEHRADADRRREAAEEARLYATSLRTGCGRAAEGLDDVGGE</sequence>
<evidence type="ECO:0008006" key="4">
    <source>
        <dbReference type="Google" id="ProtNLM"/>
    </source>
</evidence>
<organism evidence="2 3">
    <name type="scientific">Streptomyces ardesiacus</name>
    <dbReference type="NCBI Taxonomy" id="285564"/>
    <lineage>
        <taxon>Bacteria</taxon>
        <taxon>Bacillati</taxon>
        <taxon>Actinomycetota</taxon>
        <taxon>Actinomycetes</taxon>
        <taxon>Kitasatosporales</taxon>
        <taxon>Streptomycetaceae</taxon>
        <taxon>Streptomyces</taxon>
    </lineage>
</organism>